<feature type="transmembrane region" description="Helical" evidence="1">
    <location>
        <begin position="47"/>
        <end position="67"/>
    </location>
</feature>
<comment type="caution">
    <text evidence="2">The sequence shown here is derived from an EMBL/GenBank/DDBJ whole genome shotgun (WGS) entry which is preliminary data.</text>
</comment>
<keyword evidence="1" id="KW-0812">Transmembrane</keyword>
<keyword evidence="1" id="KW-1133">Transmembrane helix</keyword>
<keyword evidence="1" id="KW-0472">Membrane</keyword>
<organism evidence="2 3">
    <name type="scientific">Limnofasciculus baicalensis BBK-W-15</name>
    <dbReference type="NCBI Taxonomy" id="2699891"/>
    <lineage>
        <taxon>Bacteria</taxon>
        <taxon>Bacillati</taxon>
        <taxon>Cyanobacteriota</taxon>
        <taxon>Cyanophyceae</taxon>
        <taxon>Coleofasciculales</taxon>
        <taxon>Coleofasciculaceae</taxon>
        <taxon>Limnofasciculus</taxon>
        <taxon>Limnofasciculus baicalensis</taxon>
    </lineage>
</organism>
<keyword evidence="3" id="KW-1185">Reference proteome</keyword>
<evidence type="ECO:0000256" key="1">
    <source>
        <dbReference type="SAM" id="Phobius"/>
    </source>
</evidence>
<feature type="non-terminal residue" evidence="2">
    <location>
        <position position="77"/>
    </location>
</feature>
<dbReference type="AlphaFoldDB" id="A0AAE3H0G5"/>
<dbReference type="EMBL" id="JAMZMM010000452">
    <property type="protein sequence ID" value="MCP2732007.1"/>
    <property type="molecule type" value="Genomic_DNA"/>
</dbReference>
<dbReference type="Proteomes" id="UP001204953">
    <property type="component" value="Unassembled WGS sequence"/>
</dbReference>
<reference evidence="2" key="1">
    <citation type="submission" date="2022-06" db="EMBL/GenBank/DDBJ databases">
        <title>New cyanobacteria of genus Symplocastrum in benthos of Lake Baikal.</title>
        <authorList>
            <person name="Sorokovikova E."/>
            <person name="Tikhonova I."/>
            <person name="Krasnopeev A."/>
            <person name="Evseev P."/>
            <person name="Gladkikh A."/>
            <person name="Belykh O."/>
        </authorList>
    </citation>
    <scope>NUCLEOTIDE SEQUENCE</scope>
    <source>
        <strain evidence="2">BBK-W-15</strain>
    </source>
</reference>
<accession>A0AAE3H0G5</accession>
<gene>
    <name evidence="2" type="ORF">NJ959_26600</name>
</gene>
<proteinExistence type="predicted"/>
<feature type="transmembrane region" description="Helical" evidence="1">
    <location>
        <begin position="7"/>
        <end position="27"/>
    </location>
</feature>
<name>A0AAE3H0G5_9CYAN</name>
<protein>
    <submittedName>
        <fullName evidence="2">Uncharacterized protein</fullName>
    </submittedName>
</protein>
<evidence type="ECO:0000313" key="2">
    <source>
        <dbReference type="EMBL" id="MCP2732007.1"/>
    </source>
</evidence>
<sequence length="77" mass="8018">MAALINPAIPAAALVCPILAFIVPMAGRVGNGWGNGWDNGCNGCNGWGFGFLLLVDVCFFISSFSSFPIPDSPFPTP</sequence>
<evidence type="ECO:0000313" key="3">
    <source>
        <dbReference type="Proteomes" id="UP001204953"/>
    </source>
</evidence>